<dbReference type="Proteomes" id="UP001064262">
    <property type="component" value="Unassembled WGS sequence"/>
</dbReference>
<keyword evidence="2" id="KW-1185">Reference proteome</keyword>
<gene>
    <name evidence="1" type="ORF">N5923_22850</name>
</gene>
<dbReference type="EMBL" id="JAODIM010000043">
    <property type="protein sequence ID" value="MCU5780339.1"/>
    <property type="molecule type" value="Genomic_DNA"/>
</dbReference>
<organism evidence="1 2">
    <name type="scientific">Winslowiella arboricola</name>
    <dbReference type="NCBI Taxonomy" id="2978220"/>
    <lineage>
        <taxon>Bacteria</taxon>
        <taxon>Pseudomonadati</taxon>
        <taxon>Pseudomonadota</taxon>
        <taxon>Gammaproteobacteria</taxon>
        <taxon>Enterobacterales</taxon>
        <taxon>Erwiniaceae</taxon>
        <taxon>Winslowiella</taxon>
    </lineage>
</organism>
<reference evidence="1" key="1">
    <citation type="submission" date="2022-09" db="EMBL/GenBank/DDBJ databases">
        <title>Winslowiella arboricola sp. nov., isolated from bleeding cankers on broadleaf hosts.</title>
        <authorList>
            <person name="Brady C."/>
            <person name="Kaur S."/>
            <person name="Crampton B."/>
            <person name="Maddock D."/>
            <person name="Arnold D."/>
            <person name="Denman S."/>
        </authorList>
    </citation>
    <scope>NUCLEOTIDE SEQUENCE</scope>
    <source>
        <strain evidence="1">BAC 15a-03b</strain>
    </source>
</reference>
<evidence type="ECO:0000313" key="1">
    <source>
        <dbReference type="EMBL" id="MCU5780339.1"/>
    </source>
</evidence>
<sequence length="90" mass="10239">MMHGKKTFNLSYDELTFAIEDHILDCLAQINEQQPDPKLWLESANTAVGIWYSLTCIGAGIPEETKETDHLRLMGIIQNGLKRIRPDLNI</sequence>
<comment type="caution">
    <text evidence="1">The sequence shown here is derived from an EMBL/GenBank/DDBJ whole genome shotgun (WGS) entry which is preliminary data.</text>
</comment>
<dbReference type="RefSeq" id="WP_267144504.1">
    <property type="nucleotide sequence ID" value="NZ_JAODIL010000081.1"/>
</dbReference>
<accession>A0A9J6PV16</accession>
<name>A0A9J6PV16_9GAMM</name>
<proteinExistence type="predicted"/>
<dbReference type="AlphaFoldDB" id="A0A9J6PV16"/>
<protein>
    <submittedName>
        <fullName evidence="1">Uncharacterized protein</fullName>
    </submittedName>
</protein>
<evidence type="ECO:0000313" key="2">
    <source>
        <dbReference type="Proteomes" id="UP001064262"/>
    </source>
</evidence>